<dbReference type="RefSeq" id="WP_161138494.1">
    <property type="nucleotide sequence ID" value="NZ_SPKJ01000001.1"/>
</dbReference>
<keyword evidence="4" id="KW-0574">Periplasm</keyword>
<dbReference type="PANTHER" id="PTHR34606:SF15">
    <property type="entry name" value="BON DOMAIN-CONTAINING PROTEIN"/>
    <property type="match status" value="1"/>
</dbReference>
<dbReference type="OrthoDB" id="870892at2"/>
<comment type="caution">
    <text evidence="7">The sequence shown here is derived from an EMBL/GenBank/DDBJ whole genome shotgun (WGS) entry which is preliminary data.</text>
</comment>
<dbReference type="PROSITE" id="PS50914">
    <property type="entry name" value="BON"/>
    <property type="match status" value="3"/>
</dbReference>
<dbReference type="Pfam" id="PF04972">
    <property type="entry name" value="BON"/>
    <property type="match status" value="3"/>
</dbReference>
<keyword evidence="3" id="KW-0677">Repeat</keyword>
<dbReference type="FunFam" id="3.30.1340.30:FF:000001">
    <property type="entry name" value="Molecular chaperone OsmY"/>
    <property type="match status" value="1"/>
</dbReference>
<dbReference type="InterPro" id="IPR007055">
    <property type="entry name" value="BON_dom"/>
</dbReference>
<protein>
    <recommendedName>
        <fullName evidence="5">Osmotically-inducible protein Y</fullName>
    </recommendedName>
</protein>
<dbReference type="SMART" id="SM00749">
    <property type="entry name" value="BON"/>
    <property type="match status" value="2"/>
</dbReference>
<evidence type="ECO:0000313" key="7">
    <source>
        <dbReference type="EMBL" id="MYZ46140.1"/>
    </source>
</evidence>
<feature type="domain" description="BON" evidence="6">
    <location>
        <begin position="149"/>
        <end position="217"/>
    </location>
</feature>
<feature type="domain" description="BON" evidence="6">
    <location>
        <begin position="78"/>
        <end position="146"/>
    </location>
</feature>
<accession>A0A964T0N0</accession>
<keyword evidence="8" id="KW-1185">Reference proteome</keyword>
<dbReference type="Gene3D" id="3.30.1340.30">
    <property type="match status" value="3"/>
</dbReference>
<dbReference type="InterPro" id="IPR014004">
    <property type="entry name" value="Transpt-assoc_nodulatn_dom_bac"/>
</dbReference>
<evidence type="ECO:0000259" key="6">
    <source>
        <dbReference type="PROSITE" id="PS50914"/>
    </source>
</evidence>
<comment type="subcellular location">
    <subcellularLocation>
        <location evidence="1">Periplasm</location>
    </subcellularLocation>
</comment>
<dbReference type="PANTHER" id="PTHR34606">
    <property type="entry name" value="BON DOMAIN-CONTAINING PROTEIN"/>
    <property type="match status" value="1"/>
</dbReference>
<proteinExistence type="predicted"/>
<dbReference type="AlphaFoldDB" id="A0A964T0N0"/>
<dbReference type="Proteomes" id="UP000773614">
    <property type="component" value="Unassembled WGS sequence"/>
</dbReference>
<organism evidence="7 8">
    <name type="scientific">Propylenella binzhouense</name>
    <dbReference type="NCBI Taxonomy" id="2555902"/>
    <lineage>
        <taxon>Bacteria</taxon>
        <taxon>Pseudomonadati</taxon>
        <taxon>Pseudomonadota</taxon>
        <taxon>Alphaproteobacteria</taxon>
        <taxon>Hyphomicrobiales</taxon>
        <taxon>Propylenellaceae</taxon>
        <taxon>Propylenella</taxon>
    </lineage>
</organism>
<dbReference type="GO" id="GO:0042597">
    <property type="term" value="C:periplasmic space"/>
    <property type="evidence" value="ECO:0007669"/>
    <property type="project" value="UniProtKB-SubCell"/>
</dbReference>
<feature type="domain" description="BON" evidence="6">
    <location>
        <begin position="3"/>
        <end position="71"/>
    </location>
</feature>
<dbReference type="InterPro" id="IPR051686">
    <property type="entry name" value="Lipoprotein_DolP"/>
</dbReference>
<reference evidence="7" key="1">
    <citation type="submission" date="2019-03" db="EMBL/GenBank/DDBJ databases">
        <title>Afifella sp. nov., isolated from activated sludge.</title>
        <authorList>
            <person name="Li Q."/>
            <person name="Liu Y."/>
        </authorList>
    </citation>
    <scope>NUCLEOTIDE SEQUENCE</scope>
    <source>
        <strain evidence="7">L72</strain>
    </source>
</reference>
<evidence type="ECO:0000313" key="8">
    <source>
        <dbReference type="Proteomes" id="UP000773614"/>
    </source>
</evidence>
<evidence type="ECO:0000256" key="2">
    <source>
        <dbReference type="ARBA" id="ARBA00022729"/>
    </source>
</evidence>
<evidence type="ECO:0000256" key="4">
    <source>
        <dbReference type="ARBA" id="ARBA00022764"/>
    </source>
</evidence>
<evidence type="ECO:0000256" key="5">
    <source>
        <dbReference type="ARBA" id="ARBA00070588"/>
    </source>
</evidence>
<evidence type="ECO:0000256" key="3">
    <source>
        <dbReference type="ARBA" id="ARBA00022737"/>
    </source>
</evidence>
<gene>
    <name evidence="7" type="ORF">E4O86_00170</name>
</gene>
<evidence type="ECO:0000256" key="1">
    <source>
        <dbReference type="ARBA" id="ARBA00004418"/>
    </source>
</evidence>
<dbReference type="EMBL" id="SPKJ01000001">
    <property type="protein sequence ID" value="MYZ46140.1"/>
    <property type="molecule type" value="Genomic_DNA"/>
</dbReference>
<keyword evidence="2" id="KW-0732">Signal</keyword>
<name>A0A964T0N0_9HYPH</name>
<sequence length="217" mass="23934">MRSDSDIKRDVETELKWDPDIDATDIGVAVKSGVVTLTGFVRSYAQKYEAEQAAKRVSGVLGVANDIEVRLPSENQRPDPELAREAVAAIKTELPYAHENIKVVVKSGWATLEGNLEWDYQRSRAERVVRGLKGLKGISNLITLKPRVAPSEIKAKIEDAFKRSAEIDANRIIVTTNGGEVTLTGSVRSWAERQEAERAAWRAPGVTKVDNRITIAV</sequence>